<dbReference type="EMBL" id="BJZS01000121">
    <property type="protein sequence ID" value="GEO97361.1"/>
    <property type="molecule type" value="Genomic_DNA"/>
</dbReference>
<keyword evidence="2" id="KW-1185">Reference proteome</keyword>
<dbReference type="Proteomes" id="UP000321103">
    <property type="component" value="Unassembled WGS sequence"/>
</dbReference>
<name>A0A512II67_9MICC</name>
<reference evidence="1 2" key="1">
    <citation type="submission" date="2019-07" db="EMBL/GenBank/DDBJ databases">
        <title>Whole genome shotgun sequence of Kocuria turfanensis NBRC 107627.</title>
        <authorList>
            <person name="Hosoyama A."/>
            <person name="Uohara A."/>
            <person name="Ohji S."/>
            <person name="Ichikawa N."/>
        </authorList>
    </citation>
    <scope>NUCLEOTIDE SEQUENCE [LARGE SCALE GENOMIC DNA]</scope>
    <source>
        <strain evidence="1 2">NBRC 107627</strain>
    </source>
</reference>
<gene>
    <name evidence="1" type="ORF">KTU01_34840</name>
</gene>
<proteinExistence type="predicted"/>
<evidence type="ECO:0000313" key="1">
    <source>
        <dbReference type="EMBL" id="GEO97361.1"/>
    </source>
</evidence>
<accession>A0A512II67</accession>
<organism evidence="1 2">
    <name type="scientific">Kocuria turfanensis</name>
    <dbReference type="NCBI Taxonomy" id="388357"/>
    <lineage>
        <taxon>Bacteria</taxon>
        <taxon>Bacillati</taxon>
        <taxon>Actinomycetota</taxon>
        <taxon>Actinomycetes</taxon>
        <taxon>Micrococcales</taxon>
        <taxon>Micrococcaceae</taxon>
        <taxon>Kocuria</taxon>
    </lineage>
</organism>
<protein>
    <submittedName>
        <fullName evidence="1">Uncharacterized protein</fullName>
    </submittedName>
</protein>
<sequence>MAEALALDVLREGDTFDLRKARGGGFTPGAIVDFIAQWAIDETTEAVLELPPA</sequence>
<evidence type="ECO:0000313" key="2">
    <source>
        <dbReference type="Proteomes" id="UP000321103"/>
    </source>
</evidence>
<comment type="caution">
    <text evidence="1">The sequence shown here is derived from an EMBL/GenBank/DDBJ whole genome shotgun (WGS) entry which is preliminary data.</text>
</comment>
<dbReference type="RefSeq" id="WP_186815697.1">
    <property type="nucleotide sequence ID" value="NZ_BJZS01000121.1"/>
</dbReference>
<dbReference type="AlphaFoldDB" id="A0A512II67"/>